<feature type="signal peptide" evidence="2">
    <location>
        <begin position="1"/>
        <end position="24"/>
    </location>
</feature>
<gene>
    <name evidence="4" type="ORF">AYJ05_08970</name>
</gene>
<evidence type="ECO:0000256" key="1">
    <source>
        <dbReference type="SAM" id="MobiDB-lite"/>
    </source>
</evidence>
<feature type="chain" id="PRO_5008064040" description="DUF1541 domain-containing protein" evidence="2">
    <location>
        <begin position="25"/>
        <end position="204"/>
    </location>
</feature>
<keyword evidence="5" id="KW-1185">Reference proteome</keyword>
<feature type="compositionally biased region" description="Basic and acidic residues" evidence="1">
    <location>
        <begin position="53"/>
        <end position="66"/>
    </location>
</feature>
<accession>A0A177IM54</accession>
<dbReference type="OrthoDB" id="1701949at2"/>
<reference evidence="5" key="1">
    <citation type="submission" date="2016-02" db="EMBL/GenBank/DDBJ databases">
        <authorList>
            <person name="Kaur G."/>
            <person name="Nair G.R."/>
            <person name="Mayilraj S."/>
        </authorList>
    </citation>
    <scope>NUCLEOTIDE SEQUENCE [LARGE SCALE GENOMIC DNA]</scope>
    <source>
        <strain evidence="5">GA-15</strain>
    </source>
</reference>
<evidence type="ECO:0000259" key="3">
    <source>
        <dbReference type="Pfam" id="PF07563"/>
    </source>
</evidence>
<dbReference type="Gene3D" id="2.30.30.1210">
    <property type="entry name" value="Domain of unknown function DUF1541"/>
    <property type="match status" value="1"/>
</dbReference>
<name>A0A177IM54_9CORY</name>
<keyword evidence="2" id="KW-0732">Signal</keyword>
<dbReference type="Pfam" id="PF07563">
    <property type="entry name" value="DUF1541"/>
    <property type="match status" value="2"/>
</dbReference>
<dbReference type="AlphaFoldDB" id="A0A177IM54"/>
<dbReference type="Proteomes" id="UP000076947">
    <property type="component" value="Unassembled WGS sequence"/>
</dbReference>
<proteinExistence type="predicted"/>
<feature type="domain" description="DUF1541" evidence="3">
    <location>
        <begin position="148"/>
        <end position="197"/>
    </location>
</feature>
<comment type="caution">
    <text evidence="4">The sequence shown here is derived from an EMBL/GenBank/DDBJ whole genome shotgun (WGS) entry which is preliminary data.</text>
</comment>
<feature type="compositionally biased region" description="Low complexity" evidence="1">
    <location>
        <begin position="21"/>
        <end position="42"/>
    </location>
</feature>
<sequence>MKQSTSLIALTLAAGLTLSACSDASDSAEPAPATSESADSSDNAATSENAMEDEGHKDMAHDHPEDGGAPPAGIEEAENPTYPVGSEVTLTADHMPGMDGETATISGAFDTTTYSVSYTPTNGDAPVTDHRWVVHEELVDPGEAPLADGAKAVMTAEHMPGMKDAEATIDYSTQETVYMVDIDNDGMTMKNHKWVTESEIEPAQ</sequence>
<feature type="region of interest" description="Disordered" evidence="1">
    <location>
        <begin position="21"/>
        <end position="80"/>
    </location>
</feature>
<evidence type="ECO:0000313" key="4">
    <source>
        <dbReference type="EMBL" id="OAH29949.1"/>
    </source>
</evidence>
<dbReference type="EMBL" id="LSTQ01000010">
    <property type="protein sequence ID" value="OAH29949.1"/>
    <property type="molecule type" value="Genomic_DNA"/>
</dbReference>
<organism evidence="4 5">
    <name type="scientific">Corynebacterium stationis</name>
    <dbReference type="NCBI Taxonomy" id="1705"/>
    <lineage>
        <taxon>Bacteria</taxon>
        <taxon>Bacillati</taxon>
        <taxon>Actinomycetota</taxon>
        <taxon>Actinomycetes</taxon>
        <taxon>Mycobacteriales</taxon>
        <taxon>Corynebacteriaceae</taxon>
        <taxon>Corynebacterium</taxon>
    </lineage>
</organism>
<evidence type="ECO:0000256" key="2">
    <source>
        <dbReference type="SAM" id="SignalP"/>
    </source>
</evidence>
<dbReference type="RefSeq" id="WP_066839013.1">
    <property type="nucleotide sequence ID" value="NZ_LSTQ01000010.1"/>
</dbReference>
<evidence type="ECO:0000313" key="5">
    <source>
        <dbReference type="Proteomes" id="UP000076947"/>
    </source>
</evidence>
<feature type="domain" description="DUF1541" evidence="3">
    <location>
        <begin position="84"/>
        <end position="135"/>
    </location>
</feature>
<dbReference type="STRING" id="1705.CA21670_12850"/>
<dbReference type="PROSITE" id="PS51257">
    <property type="entry name" value="PROKAR_LIPOPROTEIN"/>
    <property type="match status" value="1"/>
</dbReference>
<protein>
    <recommendedName>
        <fullName evidence="3">DUF1541 domain-containing protein</fullName>
    </recommendedName>
</protein>
<dbReference type="InterPro" id="IPR011438">
    <property type="entry name" value="DUF1541"/>
</dbReference>